<dbReference type="Gene3D" id="1.10.10.160">
    <property type="match status" value="1"/>
</dbReference>
<evidence type="ECO:0000256" key="2">
    <source>
        <dbReference type="ARBA" id="ARBA00022741"/>
    </source>
</evidence>
<keyword evidence="4 10" id="KW-0378">Hydrolase</keyword>
<dbReference type="KEGG" id="dno:DNO_0251"/>
<keyword evidence="5" id="KW-0347">Helicase</keyword>
<dbReference type="Proteomes" id="UP000000248">
    <property type="component" value="Chromosome"/>
</dbReference>
<dbReference type="GO" id="GO:0006310">
    <property type="term" value="P:DNA recombination"/>
    <property type="evidence" value="ECO:0007669"/>
    <property type="project" value="TreeGrafter"/>
</dbReference>
<dbReference type="RefSeq" id="WP_012030598.1">
    <property type="nucleotide sequence ID" value="NC_009446.1"/>
</dbReference>
<dbReference type="STRING" id="246195.DNO_0251"/>
<accession>A5EWC3</accession>
<evidence type="ECO:0000256" key="4">
    <source>
        <dbReference type="ARBA" id="ARBA00022801"/>
    </source>
</evidence>
<dbReference type="InterPro" id="IPR006697">
    <property type="entry name" value="RecC"/>
</dbReference>
<dbReference type="Gene3D" id="3.40.50.10930">
    <property type="match status" value="1"/>
</dbReference>
<evidence type="ECO:0000256" key="6">
    <source>
        <dbReference type="ARBA" id="ARBA00022839"/>
    </source>
</evidence>
<keyword evidence="1" id="KW-0540">Nuclease</keyword>
<dbReference type="Gene3D" id="3.40.50.300">
    <property type="entry name" value="P-loop containing nucleotide triphosphate hydrolases"/>
    <property type="match status" value="2"/>
</dbReference>
<dbReference type="GO" id="GO:0003677">
    <property type="term" value="F:DNA binding"/>
    <property type="evidence" value="ECO:0007669"/>
    <property type="project" value="UniProtKB-KW"/>
</dbReference>
<dbReference type="EMBL" id="CP000513">
    <property type="protein sequence ID" value="ABQ13712.1"/>
    <property type="molecule type" value="Genomic_DNA"/>
</dbReference>
<dbReference type="InterPro" id="IPR027417">
    <property type="entry name" value="P-loop_NTPase"/>
</dbReference>
<evidence type="ECO:0000256" key="8">
    <source>
        <dbReference type="ARBA" id="ARBA00023125"/>
    </source>
</evidence>
<dbReference type="InterPro" id="IPR011335">
    <property type="entry name" value="Restrct_endonuc-II-like"/>
</dbReference>
<dbReference type="InterPro" id="IPR013986">
    <property type="entry name" value="DExx_box_DNA_helicase_dom_sf"/>
</dbReference>
<proteinExistence type="predicted"/>
<evidence type="ECO:0000313" key="11">
    <source>
        <dbReference type="Proteomes" id="UP000000248"/>
    </source>
</evidence>
<dbReference type="EC" id="3.1.11.5" evidence="10"/>
<reference evidence="10 11" key="1">
    <citation type="journal article" date="2007" name="Nat. Biotechnol.">
        <title>Genome sequence and identification of candidate vaccine antigens from the animal pathogen Dichelobacter nodosus.</title>
        <authorList>
            <person name="Myers G.S."/>
            <person name="Parker D."/>
            <person name="Al-Hasani K."/>
            <person name="Kennan R.M."/>
            <person name="Seemann T."/>
            <person name="Ren Q."/>
            <person name="Badger J.H."/>
            <person name="Selengut J.D."/>
            <person name="Deboy R.T."/>
            <person name="Tettelin H."/>
            <person name="Boyce J.D."/>
            <person name="McCarl V.P."/>
            <person name="Han X."/>
            <person name="Nelson W.C."/>
            <person name="Madupu R."/>
            <person name="Mohamoud Y."/>
            <person name="Holley T."/>
            <person name="Fedorova N."/>
            <person name="Khouri H."/>
            <person name="Bottomley S.P."/>
            <person name="Whittington R.J."/>
            <person name="Adler B."/>
            <person name="Songer J.G."/>
            <person name="Rood J.I."/>
            <person name="Paulsen I.T."/>
        </authorList>
    </citation>
    <scope>NUCLEOTIDE SEQUENCE [LARGE SCALE GENOMIC DNA]</scope>
    <source>
        <strain evidence="10 11">VCS1703A</strain>
    </source>
</reference>
<evidence type="ECO:0000256" key="9">
    <source>
        <dbReference type="ARBA" id="ARBA00023204"/>
    </source>
</evidence>
<dbReference type="OrthoDB" id="9762834at2"/>
<evidence type="ECO:0000313" key="10">
    <source>
        <dbReference type="EMBL" id="ABQ13712.1"/>
    </source>
</evidence>
<name>A5EWC3_DICNV</name>
<organism evidence="10 11">
    <name type="scientific">Dichelobacter nodosus (strain VCS1703A)</name>
    <dbReference type="NCBI Taxonomy" id="246195"/>
    <lineage>
        <taxon>Bacteria</taxon>
        <taxon>Pseudomonadati</taxon>
        <taxon>Pseudomonadota</taxon>
        <taxon>Gammaproteobacteria</taxon>
        <taxon>Cardiobacteriales</taxon>
        <taxon>Cardiobacteriaceae</taxon>
        <taxon>Dichelobacter</taxon>
    </lineage>
</organism>
<dbReference type="GO" id="GO:0004386">
    <property type="term" value="F:helicase activity"/>
    <property type="evidence" value="ECO:0007669"/>
    <property type="project" value="UniProtKB-KW"/>
</dbReference>
<dbReference type="eggNOG" id="COG1330">
    <property type="taxonomic scope" value="Bacteria"/>
</dbReference>
<sequence length="1090" mass="126105">MFRITQATDLAHLMPDFLTALHDYPDDIFAETEIVVPSMAIADYLEHHIAEKMGISCRHRYRFWGEMEWTIIERLSNRSAAQTPLSTTAIHWQLFSWLYAHRAEILADEDHVLAPLLHYLLAPSSARDEQTLPRLWQFSGEQAQLFTHYLKMRPDWLLTWQQKPDCHLEDIIATLPEMPTWLRQHYDGVFTVQKYLWQQLFAEAMEHRQQRIEQFYHRLSVDDALPALPARLFVFHPFSLTDHMLHWLQAFGQRCEVHLWLALVSNGYFPDIVDERWRQSHTNADEHFRSGHVLVSRFGKQQRDIFRLCQSHNLLEEIQHITPHSADTAQQSLLQRLQADMRALDDQSSLTAAPLVPNDDSIRIHGCHGLLRQLELLREELVRWLNADETRQLSDILIVLPELESVQDVIRTVFPASGDYDGAVLPARLTGIIDSSAQRLWQAISGIYVLATTPFNRHTFLQWVLQEEVCTAYGIADKAMQRTCDQLIAAGFYRGFEQQDLETVADGDARFTLSYALERLLSGLAMPQADIWLENIVPEHNIRNDDAAALAVLAQIHQQISTIRVQQKNHTTAQFWLDELRQRLEHDFSAFQTTAAWQLIAQTLTELTEKLQAHHQLTAAAADLYLPLPFILNYIGEQLSTRQVASEPSGVITIGRIGAMRALPYRLIAFVGADQEQFPHRIAEQRHNLLTIDAPRLGDYHREHDELGSFLHALSSAGSHFWCFYTAVDPNDHEERLPAAPVQELLDYLAQNGVDQYLHYHLRHQPNPFHREPYRTAPAPLWQKVQHHLQQSAPDVLPFLPESETFTVNQAEKTMLLSQIARDLLKPARTFLRAHKIDCSVTDVATDILEPLVFDAQSDGLKRWQIYQALLNDSPHFQYLPFLPAGAAGHHYHLLQNQRIEAQRAQLFECTGERENTPLQLKTVSFSNGQISADLPAVEVNKWVSLSARRYSVRSIFSEWLHYLLWCVQTGGGERWLSFAEKEMSVVYRFLPLECETAERELKNWLAIWSRLDSILGMPLEIAWEIAVAQKEKNPEKAVEQWLNKEIYDDEKEYWQLLLRGQNSTELLLKRWHEYQPLFAFLVQHIEKIA</sequence>
<keyword evidence="6" id="KW-0269">Exonuclease</keyword>
<protein>
    <submittedName>
        <fullName evidence="10">Exodeoxyribonuclease V, gamma subunit</fullName>
        <ecNumber evidence="10">3.1.11.5</ecNumber>
    </submittedName>
</protein>
<dbReference type="PIRSF" id="PIRSF000980">
    <property type="entry name" value="RecC"/>
    <property type="match status" value="1"/>
</dbReference>
<dbReference type="HOGENOM" id="CLU_007162_0_0_6"/>
<dbReference type="GO" id="GO:0009338">
    <property type="term" value="C:exodeoxyribonuclease V complex"/>
    <property type="evidence" value="ECO:0007669"/>
    <property type="project" value="InterPro"/>
</dbReference>
<keyword evidence="2" id="KW-0547">Nucleotide-binding</keyword>
<dbReference type="GO" id="GO:0005524">
    <property type="term" value="F:ATP binding"/>
    <property type="evidence" value="ECO:0007669"/>
    <property type="project" value="UniProtKB-KW"/>
</dbReference>
<keyword evidence="9" id="KW-0234">DNA repair</keyword>
<dbReference type="Pfam" id="PF04257">
    <property type="entry name" value="Exonuc_V_gamma"/>
    <property type="match status" value="1"/>
</dbReference>
<dbReference type="GO" id="GO:0006281">
    <property type="term" value="P:DNA repair"/>
    <property type="evidence" value="ECO:0007669"/>
    <property type="project" value="UniProtKB-KW"/>
</dbReference>
<keyword evidence="3" id="KW-0227">DNA damage</keyword>
<dbReference type="PANTHER" id="PTHR30591:SF1">
    <property type="entry name" value="RECBCD ENZYME SUBUNIT RECC"/>
    <property type="match status" value="1"/>
</dbReference>
<dbReference type="PANTHER" id="PTHR30591">
    <property type="entry name" value="RECBCD ENZYME SUBUNIT RECC"/>
    <property type="match status" value="1"/>
</dbReference>
<evidence type="ECO:0000256" key="5">
    <source>
        <dbReference type="ARBA" id="ARBA00022806"/>
    </source>
</evidence>
<dbReference type="GO" id="GO:0008854">
    <property type="term" value="F:exodeoxyribonuclease V activity"/>
    <property type="evidence" value="ECO:0007669"/>
    <property type="project" value="UniProtKB-EC"/>
</dbReference>
<keyword evidence="7" id="KW-0067">ATP-binding</keyword>
<dbReference type="SUPFAM" id="SSF52980">
    <property type="entry name" value="Restriction endonuclease-like"/>
    <property type="match status" value="1"/>
</dbReference>
<evidence type="ECO:0000256" key="1">
    <source>
        <dbReference type="ARBA" id="ARBA00022722"/>
    </source>
</evidence>
<evidence type="ECO:0000256" key="7">
    <source>
        <dbReference type="ARBA" id="ARBA00022840"/>
    </source>
</evidence>
<keyword evidence="11" id="KW-1185">Reference proteome</keyword>
<gene>
    <name evidence="10" type="primary">recC</name>
    <name evidence="10" type="ordered locus">DNO_0251</name>
</gene>
<evidence type="ECO:0000256" key="3">
    <source>
        <dbReference type="ARBA" id="ARBA00022763"/>
    </source>
</evidence>
<keyword evidence="8" id="KW-0238">DNA-binding</keyword>
<dbReference type="SUPFAM" id="SSF52540">
    <property type="entry name" value="P-loop containing nucleoside triphosphate hydrolases"/>
    <property type="match status" value="2"/>
</dbReference>
<dbReference type="AlphaFoldDB" id="A5EWC3"/>